<sequence>MEKQGAPTMHFQLVSADSKHIHARIIRHFHASTPSRNPMELDKSNSRPS</sequence>
<evidence type="ECO:0000313" key="2">
    <source>
        <dbReference type="EMBL" id="OMP08856.1"/>
    </source>
</evidence>
<protein>
    <submittedName>
        <fullName evidence="2">Uncharacterized protein</fullName>
    </submittedName>
</protein>
<reference evidence="3" key="1">
    <citation type="submission" date="2013-09" db="EMBL/GenBank/DDBJ databases">
        <title>Corchorus olitorius genome sequencing.</title>
        <authorList>
            <person name="Alam M."/>
            <person name="Haque M.S."/>
            <person name="Islam M.S."/>
            <person name="Emdad E.M."/>
            <person name="Islam M.M."/>
            <person name="Ahmed B."/>
            <person name="Halim A."/>
            <person name="Hossen Q.M.M."/>
            <person name="Hossain M.Z."/>
            <person name="Ahmed R."/>
            <person name="Khan M.M."/>
            <person name="Islam R."/>
            <person name="Rashid M.M."/>
            <person name="Khan S.A."/>
            <person name="Rahman M.S."/>
            <person name="Alam M."/>
            <person name="Yahiya A.S."/>
            <person name="Khan M.S."/>
            <person name="Azam M.S."/>
            <person name="Haque T."/>
            <person name="Lashkar M.Z.H."/>
            <person name="Akhand A.I."/>
            <person name="Morshed G."/>
            <person name="Roy S."/>
            <person name="Uddin K.S."/>
            <person name="Rabeya T."/>
            <person name="Hossain A.S."/>
            <person name="Chowdhury A."/>
            <person name="Snigdha A.R."/>
            <person name="Mortoza M.S."/>
            <person name="Matin S.A."/>
            <person name="Hoque S.M.E."/>
            <person name="Islam M.K."/>
            <person name="Roy D.K."/>
            <person name="Haider R."/>
            <person name="Moosa M.M."/>
            <person name="Elias S.M."/>
            <person name="Hasan A.M."/>
            <person name="Jahan S."/>
            <person name="Shafiuddin M."/>
            <person name="Mahmood N."/>
            <person name="Shommy N.S."/>
        </authorList>
    </citation>
    <scope>NUCLEOTIDE SEQUENCE [LARGE SCALE GENOMIC DNA]</scope>
    <source>
        <strain evidence="3">cv. O-4</strain>
    </source>
</reference>
<proteinExistence type="predicted"/>
<keyword evidence="3" id="KW-1185">Reference proteome</keyword>
<name>A0A1R3KP51_9ROSI</name>
<feature type="compositionally biased region" description="Basic and acidic residues" evidence="1">
    <location>
        <begin position="39"/>
        <end position="49"/>
    </location>
</feature>
<evidence type="ECO:0000256" key="1">
    <source>
        <dbReference type="SAM" id="MobiDB-lite"/>
    </source>
</evidence>
<comment type="caution">
    <text evidence="2">The sequence shown here is derived from an EMBL/GenBank/DDBJ whole genome shotgun (WGS) entry which is preliminary data.</text>
</comment>
<accession>A0A1R3KP51</accession>
<organism evidence="2 3">
    <name type="scientific">Corchorus olitorius</name>
    <dbReference type="NCBI Taxonomy" id="93759"/>
    <lineage>
        <taxon>Eukaryota</taxon>
        <taxon>Viridiplantae</taxon>
        <taxon>Streptophyta</taxon>
        <taxon>Embryophyta</taxon>
        <taxon>Tracheophyta</taxon>
        <taxon>Spermatophyta</taxon>
        <taxon>Magnoliopsida</taxon>
        <taxon>eudicotyledons</taxon>
        <taxon>Gunneridae</taxon>
        <taxon>Pentapetalae</taxon>
        <taxon>rosids</taxon>
        <taxon>malvids</taxon>
        <taxon>Malvales</taxon>
        <taxon>Malvaceae</taxon>
        <taxon>Grewioideae</taxon>
        <taxon>Apeibeae</taxon>
        <taxon>Corchorus</taxon>
    </lineage>
</organism>
<evidence type="ECO:0000313" key="3">
    <source>
        <dbReference type="Proteomes" id="UP000187203"/>
    </source>
</evidence>
<dbReference type="AlphaFoldDB" id="A0A1R3KP51"/>
<dbReference type="Proteomes" id="UP000187203">
    <property type="component" value="Unassembled WGS sequence"/>
</dbReference>
<feature type="region of interest" description="Disordered" evidence="1">
    <location>
        <begin position="29"/>
        <end position="49"/>
    </location>
</feature>
<dbReference type="EMBL" id="AWUE01012589">
    <property type="protein sequence ID" value="OMP08856.1"/>
    <property type="molecule type" value="Genomic_DNA"/>
</dbReference>
<gene>
    <name evidence="2" type="ORF">COLO4_06046</name>
</gene>